<dbReference type="HAMAP" id="MF_00376">
    <property type="entry name" value="Dephospho_CoA_kinase"/>
    <property type="match status" value="1"/>
</dbReference>
<comment type="catalytic activity">
    <reaction evidence="3">
        <text>3'-dephospho-CoA + ATP = ADP + CoA + H(+)</text>
        <dbReference type="Rhea" id="RHEA:18245"/>
        <dbReference type="ChEBI" id="CHEBI:15378"/>
        <dbReference type="ChEBI" id="CHEBI:30616"/>
        <dbReference type="ChEBI" id="CHEBI:57287"/>
        <dbReference type="ChEBI" id="CHEBI:57328"/>
        <dbReference type="ChEBI" id="CHEBI:456216"/>
        <dbReference type="EC" id="2.7.1.24"/>
    </reaction>
</comment>
<dbReference type="GO" id="GO:0004140">
    <property type="term" value="F:dephospho-CoA kinase activity"/>
    <property type="evidence" value="ECO:0007669"/>
    <property type="project" value="UniProtKB-UniRule"/>
</dbReference>
<evidence type="ECO:0000256" key="4">
    <source>
        <dbReference type="NCBIfam" id="TIGR00152"/>
    </source>
</evidence>
<dbReference type="PANTHER" id="PTHR10695">
    <property type="entry name" value="DEPHOSPHO-COA KINASE-RELATED"/>
    <property type="match status" value="1"/>
</dbReference>
<keyword evidence="6" id="KW-1185">Reference proteome</keyword>
<sequence length="196" mass="22545">MIVGLTGGIASGKSTVSSIFKDFGIKIVDADRVAKEISNKKINIEKIIDIFGKSILDEHNEIDRKKLRERAFEDKNLLNQLNNLIHPQVIEYFKEEKDCNNIKNIVIFDVPLLFESQIDKMCDKIIVVAVSKDVQVKRIIKRDNSSEKLALKIIESQLPLEYKIEHADFVIYNDATIEDLKTKVKEVYNVLEENVR</sequence>
<dbReference type="Pfam" id="PF01121">
    <property type="entry name" value="CoaE"/>
    <property type="match status" value="1"/>
</dbReference>
<name>A0A7G9GXL3_9FUSO</name>
<dbReference type="PANTHER" id="PTHR10695:SF46">
    <property type="entry name" value="BIFUNCTIONAL COENZYME A SYNTHASE-RELATED"/>
    <property type="match status" value="1"/>
</dbReference>
<dbReference type="GO" id="GO:0005737">
    <property type="term" value="C:cytoplasm"/>
    <property type="evidence" value="ECO:0007669"/>
    <property type="project" value="UniProtKB-SubCell"/>
</dbReference>
<accession>A0A7G9GXL3</accession>
<dbReference type="GO" id="GO:0015937">
    <property type="term" value="P:coenzyme A biosynthetic process"/>
    <property type="evidence" value="ECO:0007669"/>
    <property type="project" value="UniProtKB-UniRule"/>
</dbReference>
<dbReference type="GO" id="GO:0005524">
    <property type="term" value="F:ATP binding"/>
    <property type="evidence" value="ECO:0007669"/>
    <property type="project" value="UniProtKB-UniRule"/>
</dbReference>
<dbReference type="RefSeq" id="WP_101473408.1">
    <property type="nucleotide sequence ID" value="NZ_CP060637.1"/>
</dbReference>
<dbReference type="CDD" id="cd02022">
    <property type="entry name" value="DPCK"/>
    <property type="match status" value="1"/>
</dbReference>
<evidence type="ECO:0000256" key="3">
    <source>
        <dbReference type="HAMAP-Rule" id="MF_00376"/>
    </source>
</evidence>
<dbReference type="PROSITE" id="PS51219">
    <property type="entry name" value="DPCK"/>
    <property type="match status" value="1"/>
</dbReference>
<dbReference type="Gene3D" id="3.40.50.300">
    <property type="entry name" value="P-loop containing nucleotide triphosphate hydrolases"/>
    <property type="match status" value="1"/>
</dbReference>
<gene>
    <name evidence="3" type="primary">coaE</name>
    <name evidence="5" type="ORF">H9Q81_01515</name>
</gene>
<feature type="binding site" evidence="3">
    <location>
        <begin position="10"/>
        <end position="15"/>
    </location>
    <ligand>
        <name>ATP</name>
        <dbReference type="ChEBI" id="CHEBI:30616"/>
    </ligand>
</feature>
<dbReference type="EMBL" id="CP060637">
    <property type="protein sequence ID" value="QNM15545.1"/>
    <property type="molecule type" value="Genomic_DNA"/>
</dbReference>
<comment type="function">
    <text evidence="3">Catalyzes the phosphorylation of the 3'-hydroxyl group of dephosphocoenzyme A to form coenzyme A.</text>
</comment>
<keyword evidence="3 5" id="KW-0808">Transferase</keyword>
<keyword evidence="3" id="KW-0963">Cytoplasm</keyword>
<dbReference type="KEGG" id="fho:H9Q81_01515"/>
<protein>
    <recommendedName>
        <fullName evidence="3 4">Dephospho-CoA kinase</fullName>
        <ecNumber evidence="3 4">2.7.1.24</ecNumber>
    </recommendedName>
    <alternativeName>
        <fullName evidence="3">Dephosphocoenzyme A kinase</fullName>
    </alternativeName>
</protein>
<reference evidence="5 6" key="1">
    <citation type="submission" date="2020-08" db="EMBL/GenBank/DDBJ databases">
        <authorList>
            <person name="Liu C."/>
            <person name="Sun Q."/>
        </authorList>
    </citation>
    <scope>NUCLEOTIDE SEQUENCE [LARGE SCALE GENOMIC DNA]</scope>
    <source>
        <strain evidence="5 6">NSJ-57</strain>
    </source>
</reference>
<dbReference type="AlphaFoldDB" id="A0A7G9GXL3"/>
<evidence type="ECO:0000313" key="5">
    <source>
        <dbReference type="EMBL" id="QNM15545.1"/>
    </source>
</evidence>
<organism evidence="5 6">
    <name type="scientific">Fusobacterium hominis</name>
    <dbReference type="NCBI Taxonomy" id="2764326"/>
    <lineage>
        <taxon>Bacteria</taxon>
        <taxon>Fusobacteriati</taxon>
        <taxon>Fusobacteriota</taxon>
        <taxon>Fusobacteriia</taxon>
        <taxon>Fusobacteriales</taxon>
        <taxon>Fusobacteriaceae</taxon>
        <taxon>Fusobacterium</taxon>
    </lineage>
</organism>
<dbReference type="UniPathway" id="UPA00241">
    <property type="reaction ID" value="UER00356"/>
</dbReference>
<keyword evidence="1 3" id="KW-0547">Nucleotide-binding</keyword>
<dbReference type="EC" id="2.7.1.24" evidence="3 4"/>
<evidence type="ECO:0000313" key="6">
    <source>
        <dbReference type="Proteomes" id="UP000515913"/>
    </source>
</evidence>
<evidence type="ECO:0000256" key="2">
    <source>
        <dbReference type="ARBA" id="ARBA00022840"/>
    </source>
</evidence>
<keyword evidence="3 5" id="KW-0418">Kinase</keyword>
<keyword evidence="2 3" id="KW-0067">ATP-binding</keyword>
<proteinExistence type="inferred from homology"/>
<dbReference type="InterPro" id="IPR027417">
    <property type="entry name" value="P-loop_NTPase"/>
</dbReference>
<comment type="subcellular location">
    <subcellularLocation>
        <location evidence="3">Cytoplasm</location>
    </subcellularLocation>
</comment>
<comment type="pathway">
    <text evidence="3">Cofactor biosynthesis; coenzyme A biosynthesis; CoA from (R)-pantothenate: step 5/5.</text>
</comment>
<dbReference type="Proteomes" id="UP000515913">
    <property type="component" value="Chromosome"/>
</dbReference>
<evidence type="ECO:0000256" key="1">
    <source>
        <dbReference type="ARBA" id="ARBA00022741"/>
    </source>
</evidence>
<keyword evidence="3" id="KW-0173">Coenzyme A biosynthesis</keyword>
<dbReference type="SUPFAM" id="SSF52540">
    <property type="entry name" value="P-loop containing nucleoside triphosphate hydrolases"/>
    <property type="match status" value="1"/>
</dbReference>
<dbReference type="InterPro" id="IPR001977">
    <property type="entry name" value="Depp_CoAkinase"/>
</dbReference>
<dbReference type="NCBIfam" id="TIGR00152">
    <property type="entry name" value="dephospho-CoA kinase"/>
    <property type="match status" value="1"/>
</dbReference>
<comment type="similarity">
    <text evidence="3">Belongs to the CoaE family.</text>
</comment>